<dbReference type="EMBL" id="JAPFFI010000020">
    <property type="protein sequence ID" value="KAJ6339665.1"/>
    <property type="molecule type" value="Genomic_DNA"/>
</dbReference>
<proteinExistence type="predicted"/>
<organism evidence="1 2">
    <name type="scientific">Salix suchowensis</name>
    <dbReference type="NCBI Taxonomy" id="1278906"/>
    <lineage>
        <taxon>Eukaryota</taxon>
        <taxon>Viridiplantae</taxon>
        <taxon>Streptophyta</taxon>
        <taxon>Embryophyta</taxon>
        <taxon>Tracheophyta</taxon>
        <taxon>Spermatophyta</taxon>
        <taxon>Magnoliopsida</taxon>
        <taxon>eudicotyledons</taxon>
        <taxon>Gunneridae</taxon>
        <taxon>Pentapetalae</taxon>
        <taxon>rosids</taxon>
        <taxon>fabids</taxon>
        <taxon>Malpighiales</taxon>
        <taxon>Salicaceae</taxon>
        <taxon>Saliceae</taxon>
        <taxon>Salix</taxon>
    </lineage>
</organism>
<protein>
    <submittedName>
        <fullName evidence="1">Uncharacterized protein</fullName>
    </submittedName>
</protein>
<dbReference type="Proteomes" id="UP001141253">
    <property type="component" value="Chromosome 15W"/>
</dbReference>
<keyword evidence="2" id="KW-1185">Reference proteome</keyword>
<reference evidence="1" key="2">
    <citation type="journal article" date="2023" name="Int. J. Mol. Sci.">
        <title>De Novo Assembly and Annotation of 11 Diverse Shrub Willow (Salix) Genomes Reveals Novel Gene Organization in Sex-Linked Regions.</title>
        <authorList>
            <person name="Hyden B."/>
            <person name="Feng K."/>
            <person name="Yates T.B."/>
            <person name="Jawdy S."/>
            <person name="Cereghino C."/>
            <person name="Smart L.B."/>
            <person name="Muchero W."/>
        </authorList>
    </citation>
    <scope>NUCLEOTIDE SEQUENCE</scope>
    <source>
        <tissue evidence="1">Shoot tip</tissue>
    </source>
</reference>
<gene>
    <name evidence="1" type="ORF">OIU77_007577</name>
</gene>
<comment type="caution">
    <text evidence="1">The sequence shown here is derived from an EMBL/GenBank/DDBJ whole genome shotgun (WGS) entry which is preliminary data.</text>
</comment>
<reference evidence="1" key="1">
    <citation type="submission" date="2022-10" db="EMBL/GenBank/DDBJ databases">
        <authorList>
            <person name="Hyden B.L."/>
            <person name="Feng K."/>
            <person name="Yates T."/>
            <person name="Jawdy S."/>
            <person name="Smart L.B."/>
            <person name="Muchero W."/>
        </authorList>
    </citation>
    <scope>NUCLEOTIDE SEQUENCE</scope>
    <source>
        <tissue evidence="1">Shoot tip</tissue>
    </source>
</reference>
<name>A0ABQ9AIW7_9ROSI</name>
<evidence type="ECO:0000313" key="1">
    <source>
        <dbReference type="EMBL" id="KAJ6339665.1"/>
    </source>
</evidence>
<accession>A0ABQ9AIW7</accession>
<sequence length="29" mass="3200">MFTGLGNYLISLECFLSTSQLLGSMCALW</sequence>
<feature type="non-terminal residue" evidence="1">
    <location>
        <position position="29"/>
    </location>
</feature>
<evidence type="ECO:0000313" key="2">
    <source>
        <dbReference type="Proteomes" id="UP001141253"/>
    </source>
</evidence>